<name>A0A1X1EYU5_PANCY</name>
<protein>
    <recommendedName>
        <fullName evidence="2">Thioesterase domain-containing protein</fullName>
    </recommendedName>
</protein>
<accession>A0A1X1EYU5</accession>
<dbReference type="EMBL" id="MLJI01000001">
    <property type="protein sequence ID" value="ORM94945.1"/>
    <property type="molecule type" value="Genomic_DNA"/>
</dbReference>
<dbReference type="GO" id="GO:0008610">
    <property type="term" value="P:lipid biosynthetic process"/>
    <property type="evidence" value="ECO:0007669"/>
    <property type="project" value="TreeGrafter"/>
</dbReference>
<proteinExistence type="inferred from homology"/>
<dbReference type="Gene3D" id="3.40.50.1820">
    <property type="entry name" value="alpha/beta hydrolase"/>
    <property type="match status" value="1"/>
</dbReference>
<dbReference type="InterPro" id="IPR012223">
    <property type="entry name" value="TEII"/>
</dbReference>
<dbReference type="Pfam" id="PF00975">
    <property type="entry name" value="Thioesterase"/>
    <property type="match status" value="1"/>
</dbReference>
<evidence type="ECO:0000256" key="1">
    <source>
        <dbReference type="ARBA" id="ARBA00007169"/>
    </source>
</evidence>
<dbReference type="AlphaFoldDB" id="A0A1X1EYU5"/>
<keyword evidence="4" id="KW-1185">Reference proteome</keyword>
<dbReference type="PANTHER" id="PTHR11487">
    <property type="entry name" value="THIOESTERASE"/>
    <property type="match status" value="1"/>
</dbReference>
<dbReference type="InterPro" id="IPR029058">
    <property type="entry name" value="AB_hydrolase_fold"/>
</dbReference>
<dbReference type="PANTHER" id="PTHR11487:SF0">
    <property type="entry name" value="S-ACYL FATTY ACID SYNTHASE THIOESTERASE, MEDIUM CHAIN"/>
    <property type="match status" value="1"/>
</dbReference>
<feature type="domain" description="Thioesterase" evidence="2">
    <location>
        <begin position="4"/>
        <end position="199"/>
    </location>
</feature>
<evidence type="ECO:0000313" key="4">
    <source>
        <dbReference type="Proteomes" id="UP000193749"/>
    </source>
</evidence>
<dbReference type="InterPro" id="IPR001031">
    <property type="entry name" value="Thioesterase"/>
</dbReference>
<dbReference type="STRING" id="55209.HA50_16970"/>
<gene>
    <name evidence="3" type="ORF">HA50_16970</name>
</gene>
<sequence>MRGIATIGVQYPGRLERYQEPFITDVETCARVLAPLIAEVDAGNLAFFGHSLGALIAFETALLLDASGFNIPTLFLSGHEWQDSPCADQLYVSTDETLLHAVREMGGPGIALFEQQEFRELVFPILRADLMMAERYICREHKIFHGNLYVIAGDVDPYIDQHKLERWEKQCRGKFQLSFFPGGHFYLEDNLTNLADNITGALSL</sequence>
<dbReference type="Proteomes" id="UP000193749">
    <property type="component" value="Unassembled WGS sequence"/>
</dbReference>
<organism evidence="3 4">
    <name type="scientific">Pantoea cypripedii</name>
    <name type="common">Pectobacterium cypripedii</name>
    <name type="synonym">Erwinia cypripedii</name>
    <dbReference type="NCBI Taxonomy" id="55209"/>
    <lineage>
        <taxon>Bacteria</taxon>
        <taxon>Pseudomonadati</taxon>
        <taxon>Pseudomonadota</taxon>
        <taxon>Gammaproteobacteria</taxon>
        <taxon>Enterobacterales</taxon>
        <taxon>Erwiniaceae</taxon>
        <taxon>Pantoea</taxon>
    </lineage>
</organism>
<dbReference type="SUPFAM" id="SSF53474">
    <property type="entry name" value="alpha/beta-Hydrolases"/>
    <property type="match status" value="1"/>
</dbReference>
<comment type="caution">
    <text evidence="3">The sequence shown here is derived from an EMBL/GenBank/DDBJ whole genome shotgun (WGS) entry which is preliminary data.</text>
</comment>
<comment type="similarity">
    <text evidence="1">Belongs to the thioesterase family.</text>
</comment>
<reference evidence="3 4" key="1">
    <citation type="journal article" date="2017" name="Antonie Van Leeuwenhoek">
        <title>Phylogenomic resolution of the bacterial genus Pantoea and its relationship with Erwinia and Tatumella.</title>
        <authorList>
            <person name="Palmer M."/>
            <person name="Steenkamp E.T."/>
            <person name="Coetzee M.P."/>
            <person name="Chan W.Y."/>
            <person name="van Zyl E."/>
            <person name="De Maayer P."/>
            <person name="Coutinho T.A."/>
            <person name="Blom J."/>
            <person name="Smits T.H."/>
            <person name="Duffy B."/>
            <person name="Venter S.N."/>
        </authorList>
    </citation>
    <scope>NUCLEOTIDE SEQUENCE [LARGE SCALE GENOMIC DNA]</scope>
    <source>
        <strain evidence="3 4">LMG 2657</strain>
    </source>
</reference>
<evidence type="ECO:0000259" key="2">
    <source>
        <dbReference type="Pfam" id="PF00975"/>
    </source>
</evidence>
<evidence type="ECO:0000313" key="3">
    <source>
        <dbReference type="EMBL" id="ORM94945.1"/>
    </source>
</evidence>